<feature type="domain" description="N-acetyltransferase" evidence="1">
    <location>
        <begin position="110"/>
        <end position="238"/>
    </location>
</feature>
<dbReference type="InterPro" id="IPR016181">
    <property type="entry name" value="Acyl_CoA_acyltransferase"/>
</dbReference>
<accession>A0ABR7QT94</accession>
<name>A0ABR7QT94_9FLAO</name>
<proteinExistence type="predicted"/>
<dbReference type="SUPFAM" id="SSF55729">
    <property type="entry name" value="Acyl-CoA N-acyltransferases (Nat)"/>
    <property type="match status" value="1"/>
</dbReference>
<dbReference type="Proteomes" id="UP000618952">
    <property type="component" value="Unassembled WGS sequence"/>
</dbReference>
<gene>
    <name evidence="2" type="ORF">H4O18_20605</name>
</gene>
<organism evidence="2 3">
    <name type="scientific">Arenibacter arenosicollis</name>
    <dbReference type="NCBI Taxonomy" id="2762274"/>
    <lineage>
        <taxon>Bacteria</taxon>
        <taxon>Pseudomonadati</taxon>
        <taxon>Bacteroidota</taxon>
        <taxon>Flavobacteriia</taxon>
        <taxon>Flavobacteriales</taxon>
        <taxon>Flavobacteriaceae</taxon>
        <taxon>Arenibacter</taxon>
    </lineage>
</organism>
<dbReference type="CDD" id="cd04301">
    <property type="entry name" value="NAT_SF"/>
    <property type="match status" value="1"/>
</dbReference>
<evidence type="ECO:0000259" key="1">
    <source>
        <dbReference type="PROSITE" id="PS51186"/>
    </source>
</evidence>
<evidence type="ECO:0000313" key="3">
    <source>
        <dbReference type="Proteomes" id="UP000618952"/>
    </source>
</evidence>
<reference evidence="2 3" key="1">
    <citation type="submission" date="2020-08" db="EMBL/GenBank/DDBJ databases">
        <title>Arenibacter gaetbuli sp. nov., isolated from a sand dune.</title>
        <authorList>
            <person name="Park S."/>
            <person name="Yoon J.-H."/>
        </authorList>
    </citation>
    <scope>NUCLEOTIDE SEQUENCE [LARGE SCALE GENOMIC DNA]</scope>
    <source>
        <strain evidence="2 3">BSSL-BM3</strain>
    </source>
</reference>
<dbReference type="RefSeq" id="WP_187588198.1">
    <property type="nucleotide sequence ID" value="NZ_JACLHY010000034.1"/>
</dbReference>
<dbReference type="EMBL" id="JACLHY010000034">
    <property type="protein sequence ID" value="MBC8770409.1"/>
    <property type="molecule type" value="Genomic_DNA"/>
</dbReference>
<sequence length="238" mass="27187">MDLIRENIYNLTSLWSLAGKADGRFFNDEDYAISTIADSAWPNKLWFHRPPSQKLLKEIFNKWDSDDINIPIWQKDIPEQLFESLGFTLKNELTGMSINLNLVKDQPYKLFVQKVNNSKSAALWSSIFFKAFGYWINPRTVELTINQVDYLIGNHGPKSIGTAILYRDDPNIAGFHSIGVVPEHRQNGYASDLLNQVLSLAKKQGAKYATLQASSMGKGLYLKTGFQEDYQLKNFVKR</sequence>
<dbReference type="Pfam" id="PF00583">
    <property type="entry name" value="Acetyltransf_1"/>
    <property type="match status" value="1"/>
</dbReference>
<dbReference type="InterPro" id="IPR000182">
    <property type="entry name" value="GNAT_dom"/>
</dbReference>
<comment type="caution">
    <text evidence="2">The sequence shown here is derived from an EMBL/GenBank/DDBJ whole genome shotgun (WGS) entry which is preliminary data.</text>
</comment>
<keyword evidence="3" id="KW-1185">Reference proteome</keyword>
<dbReference type="Gene3D" id="3.40.630.30">
    <property type="match status" value="1"/>
</dbReference>
<evidence type="ECO:0000313" key="2">
    <source>
        <dbReference type="EMBL" id="MBC8770409.1"/>
    </source>
</evidence>
<protein>
    <submittedName>
        <fullName evidence="2">GNAT family N-acetyltransferase</fullName>
    </submittedName>
</protein>
<dbReference type="PROSITE" id="PS51186">
    <property type="entry name" value="GNAT"/>
    <property type="match status" value="1"/>
</dbReference>